<evidence type="ECO:0000256" key="3">
    <source>
        <dbReference type="ARBA" id="ARBA00022490"/>
    </source>
</evidence>
<evidence type="ECO:0000256" key="1">
    <source>
        <dbReference type="ARBA" id="ARBA00004496"/>
    </source>
</evidence>
<keyword evidence="7 12" id="KW-0067">ATP-binding</keyword>
<protein>
    <recommendedName>
        <fullName evidence="12">UDP-N-acetylmuramoyl-L-alanine--L-glutamate ligase</fullName>
        <ecNumber evidence="12">6.3.2.53</ecNumber>
    </recommendedName>
    <alternativeName>
        <fullName evidence="12">UDP-N-acetylmuramoyl-L-alanyl-L-glutamate synthetase</fullName>
        <shortName evidence="12">UDP-MurNAc-L-Ala-L-Glu synthetase</shortName>
    </alternativeName>
</protein>
<evidence type="ECO:0000259" key="14">
    <source>
        <dbReference type="Pfam" id="PF02875"/>
    </source>
</evidence>
<accession>A0ABP8RD02</accession>
<evidence type="ECO:0000256" key="7">
    <source>
        <dbReference type="ARBA" id="ARBA00022840"/>
    </source>
</evidence>
<proteinExistence type="inferred from homology"/>
<sequence>MRPTLSWADLPGRRVGVLGLGREGEANVRACRVRDIEPVLVDDRPRAAGVLATGAGGLEALLDCDVVIKTPGVSPYGPTVRALAAAKVPVVGGLGLWLAGADRSRVACITGTKGKSTTTAIAGHLLTRLGYRALVGGNIGVPPFDPPVGADFDFWIIEVSSYQAVDVPVSPPVVAVTSLSPDHLPWHRDDPETYYRDKLSLAAQPGAELTVANGDSALLRERRALLGPRVRWVHETDDAGATWMQPLGLLGGHNRRNALIAREALSALGVPEADDPPALGAAAEGFGGLESRLQVIGEIDGVTFVDDSLSTNVLPALAAVDAFADRRVALIVGGQDRGIDYRTLGEGLRRRTTPLLLLAIPENGGRILDAVTAAGAGRFVTVRAAPDLASATRAGFDWARSDGVVLLSPAAASFGVFRDYRQRGEAFAAAMAACGDA</sequence>
<dbReference type="GO" id="GO:0016874">
    <property type="term" value="F:ligase activity"/>
    <property type="evidence" value="ECO:0007669"/>
    <property type="project" value="UniProtKB-KW"/>
</dbReference>
<dbReference type="Gene3D" id="3.40.1190.10">
    <property type="entry name" value="Mur-like, catalytic domain"/>
    <property type="match status" value="1"/>
</dbReference>
<dbReference type="InterPro" id="IPR013221">
    <property type="entry name" value="Mur_ligase_cen"/>
</dbReference>
<dbReference type="InterPro" id="IPR036615">
    <property type="entry name" value="Mur_ligase_C_dom_sf"/>
</dbReference>
<evidence type="ECO:0000256" key="10">
    <source>
        <dbReference type="ARBA" id="ARBA00023306"/>
    </source>
</evidence>
<evidence type="ECO:0000256" key="4">
    <source>
        <dbReference type="ARBA" id="ARBA00022598"/>
    </source>
</evidence>
<dbReference type="EC" id="6.3.2.53" evidence="12"/>
<keyword evidence="11 12" id="KW-0961">Cell wall biogenesis/degradation</keyword>
<reference evidence="17" key="1">
    <citation type="journal article" date="2019" name="Int. J. Syst. Evol. Microbiol.">
        <title>The Global Catalogue of Microorganisms (GCM) 10K type strain sequencing project: providing services to taxonomists for standard genome sequencing and annotation.</title>
        <authorList>
            <consortium name="The Broad Institute Genomics Platform"/>
            <consortium name="The Broad Institute Genome Sequencing Center for Infectious Disease"/>
            <person name="Wu L."/>
            <person name="Ma J."/>
        </authorList>
    </citation>
    <scope>NUCLEOTIDE SEQUENCE [LARGE SCALE GENOMIC DNA]</scope>
    <source>
        <strain evidence="17">JCM 17906</strain>
    </source>
</reference>
<name>A0ABP8RD02_9PSEU</name>
<comment type="catalytic activity">
    <reaction evidence="12">
        <text>UDP-N-acetyl-alpha-D-muramoyl-L-alanine + L-glutamate + ATP = UDP-N-acetyl-alpha-D-muramoyl-L-alanyl-L-glutamate + ADP + phosphate + H(+)</text>
        <dbReference type="Rhea" id="RHEA:58816"/>
        <dbReference type="ChEBI" id="CHEBI:15378"/>
        <dbReference type="ChEBI" id="CHEBI:29985"/>
        <dbReference type="ChEBI" id="CHEBI:30616"/>
        <dbReference type="ChEBI" id="CHEBI:43474"/>
        <dbReference type="ChEBI" id="CHEBI:83898"/>
        <dbReference type="ChEBI" id="CHEBI:142725"/>
        <dbReference type="ChEBI" id="CHEBI:456216"/>
        <dbReference type="EC" id="6.3.2.53"/>
    </reaction>
</comment>
<evidence type="ECO:0000256" key="8">
    <source>
        <dbReference type="ARBA" id="ARBA00022960"/>
    </source>
</evidence>
<dbReference type="RefSeq" id="WP_345411440.1">
    <property type="nucleotide sequence ID" value="NZ_BAABGT010000002.1"/>
</dbReference>
<dbReference type="EMBL" id="BAABGT010000002">
    <property type="protein sequence ID" value="GAA4535230.1"/>
    <property type="molecule type" value="Genomic_DNA"/>
</dbReference>
<keyword evidence="6 12" id="KW-0547">Nucleotide-binding</keyword>
<evidence type="ECO:0000256" key="2">
    <source>
        <dbReference type="ARBA" id="ARBA00004752"/>
    </source>
</evidence>
<evidence type="ECO:0000256" key="11">
    <source>
        <dbReference type="ARBA" id="ARBA00023316"/>
    </source>
</evidence>
<dbReference type="Gene3D" id="3.40.50.720">
    <property type="entry name" value="NAD(P)-binding Rossmann-like Domain"/>
    <property type="match status" value="1"/>
</dbReference>
<dbReference type="SUPFAM" id="SSF53244">
    <property type="entry name" value="MurD-like peptide ligases, peptide-binding domain"/>
    <property type="match status" value="1"/>
</dbReference>
<keyword evidence="17" id="KW-1185">Reference proteome</keyword>
<comment type="catalytic activity">
    <reaction evidence="13">
        <text>UDP-N-acetyl-alpha-D-muramoyl-L-alanine + D-glutamate + ATP = UDP-N-acetyl-alpha-D-muramoyl-L-alanyl-D-glutamate + ADP + phosphate + H(+)</text>
        <dbReference type="Rhea" id="RHEA:16429"/>
        <dbReference type="ChEBI" id="CHEBI:15378"/>
        <dbReference type="ChEBI" id="CHEBI:29986"/>
        <dbReference type="ChEBI" id="CHEBI:30616"/>
        <dbReference type="ChEBI" id="CHEBI:43474"/>
        <dbReference type="ChEBI" id="CHEBI:83898"/>
        <dbReference type="ChEBI" id="CHEBI:83900"/>
        <dbReference type="ChEBI" id="CHEBI:456216"/>
        <dbReference type="EC" id="6.3.2.9"/>
    </reaction>
</comment>
<dbReference type="InterPro" id="IPR005762">
    <property type="entry name" value="MurD"/>
</dbReference>
<dbReference type="SUPFAM" id="SSF51984">
    <property type="entry name" value="MurCD N-terminal domain"/>
    <property type="match status" value="1"/>
</dbReference>
<dbReference type="NCBIfam" id="TIGR01087">
    <property type="entry name" value="murD"/>
    <property type="match status" value="1"/>
</dbReference>
<comment type="subcellular location">
    <subcellularLocation>
        <location evidence="1 12 13">Cytoplasm</location>
    </subcellularLocation>
</comment>
<keyword evidence="9 12" id="KW-0573">Peptidoglycan synthesis</keyword>
<comment type="caution">
    <text evidence="16">The sequence shown here is derived from an EMBL/GenBank/DDBJ whole genome shotgun (WGS) entry which is preliminary data.</text>
</comment>
<keyword evidence="8 12" id="KW-0133">Cell shape</keyword>
<dbReference type="SUPFAM" id="SSF53623">
    <property type="entry name" value="MurD-like peptide ligases, catalytic domain"/>
    <property type="match status" value="1"/>
</dbReference>
<evidence type="ECO:0000313" key="16">
    <source>
        <dbReference type="EMBL" id="GAA4535230.1"/>
    </source>
</evidence>
<comment type="function">
    <text evidence="13">Cell wall formation. Catalyzes the addition of glutamate to the nucleotide precursor UDP-N-acetylmuramoyl-L-alanine (UMA).</text>
</comment>
<feature type="domain" description="Mur ligase C-terminal" evidence="14">
    <location>
        <begin position="292"/>
        <end position="410"/>
    </location>
</feature>
<evidence type="ECO:0000259" key="15">
    <source>
        <dbReference type="Pfam" id="PF08245"/>
    </source>
</evidence>
<dbReference type="Gene3D" id="3.90.190.20">
    <property type="entry name" value="Mur ligase, C-terminal domain"/>
    <property type="match status" value="1"/>
</dbReference>
<feature type="binding site" evidence="12">
    <location>
        <begin position="111"/>
        <end position="117"/>
    </location>
    <ligand>
        <name>ATP</name>
        <dbReference type="ChEBI" id="CHEBI:30616"/>
    </ligand>
</feature>
<dbReference type="InterPro" id="IPR004101">
    <property type="entry name" value="Mur_ligase_C"/>
</dbReference>
<dbReference type="InterPro" id="IPR036565">
    <property type="entry name" value="Mur-like_cat_sf"/>
</dbReference>
<dbReference type="Proteomes" id="UP001501598">
    <property type="component" value="Unassembled WGS sequence"/>
</dbReference>
<evidence type="ECO:0000256" key="13">
    <source>
        <dbReference type="RuleBase" id="RU003664"/>
    </source>
</evidence>
<comment type="pathway">
    <text evidence="2 12 13">Cell wall biogenesis; peptidoglycan biosynthesis.</text>
</comment>
<keyword evidence="3 12" id="KW-0963">Cytoplasm</keyword>
<evidence type="ECO:0000256" key="5">
    <source>
        <dbReference type="ARBA" id="ARBA00022618"/>
    </source>
</evidence>
<dbReference type="Pfam" id="PF02875">
    <property type="entry name" value="Mur_ligase_C"/>
    <property type="match status" value="1"/>
</dbReference>
<dbReference type="InterPro" id="IPR043687">
    <property type="entry name" value="MurD2"/>
</dbReference>
<gene>
    <name evidence="16" type="primary">murD_1</name>
    <name evidence="12" type="synonym">murD2</name>
    <name evidence="16" type="ORF">GCM10023175_00520</name>
</gene>
<dbReference type="Pfam" id="PF08245">
    <property type="entry name" value="Mur_ligase_M"/>
    <property type="match status" value="1"/>
</dbReference>
<organism evidence="16 17">
    <name type="scientific">Pseudonocardia xishanensis</name>
    <dbReference type="NCBI Taxonomy" id="630995"/>
    <lineage>
        <taxon>Bacteria</taxon>
        <taxon>Bacillati</taxon>
        <taxon>Actinomycetota</taxon>
        <taxon>Actinomycetes</taxon>
        <taxon>Pseudonocardiales</taxon>
        <taxon>Pseudonocardiaceae</taxon>
        <taxon>Pseudonocardia</taxon>
    </lineage>
</organism>
<keyword evidence="4 12" id="KW-0436">Ligase</keyword>
<dbReference type="HAMAP" id="MF_02208">
    <property type="entry name" value="MurD2_subfam"/>
    <property type="match status" value="1"/>
</dbReference>
<dbReference type="PANTHER" id="PTHR43692">
    <property type="entry name" value="UDP-N-ACETYLMURAMOYLALANINE--D-GLUTAMATE LIGASE"/>
    <property type="match status" value="1"/>
</dbReference>
<dbReference type="PANTHER" id="PTHR43692:SF1">
    <property type="entry name" value="UDP-N-ACETYLMURAMOYLALANINE--D-GLUTAMATE LIGASE"/>
    <property type="match status" value="1"/>
</dbReference>
<evidence type="ECO:0000313" key="17">
    <source>
        <dbReference type="Proteomes" id="UP001501598"/>
    </source>
</evidence>
<dbReference type="HAMAP" id="MF_00639">
    <property type="entry name" value="MurD"/>
    <property type="match status" value="1"/>
</dbReference>
<keyword evidence="10 12" id="KW-0131">Cell cycle</keyword>
<evidence type="ECO:0000256" key="9">
    <source>
        <dbReference type="ARBA" id="ARBA00022984"/>
    </source>
</evidence>
<evidence type="ECO:0000256" key="12">
    <source>
        <dbReference type="HAMAP-Rule" id="MF_02208"/>
    </source>
</evidence>
<comment type="function">
    <text evidence="12">Cell wall formation. Catalyzes the addition of L-glutamate to the nucleotide precursor UDP-N-acetylmuramoyl-L-alanine.</text>
</comment>
<comment type="similarity">
    <text evidence="12">Belongs to the MurCDEF family. MurD2 subfamily.</text>
</comment>
<evidence type="ECO:0000256" key="6">
    <source>
        <dbReference type="ARBA" id="ARBA00022741"/>
    </source>
</evidence>
<keyword evidence="5 12" id="KW-0132">Cell division</keyword>
<feature type="domain" description="Mur ligase central" evidence="15">
    <location>
        <begin position="109"/>
        <end position="223"/>
    </location>
</feature>